<evidence type="ECO:0000256" key="4">
    <source>
        <dbReference type="ARBA" id="ARBA00013202"/>
    </source>
</evidence>
<comment type="similarity">
    <text evidence="3 12">Belongs to the TPP enzyme family.</text>
</comment>
<evidence type="ECO:0000256" key="9">
    <source>
        <dbReference type="ARBA" id="ARBA00023052"/>
    </source>
</evidence>
<comment type="catalytic activity">
    <reaction evidence="1">
        <text>a 2-oxocarboxylate + H(+) = an aldehyde + CO2</text>
        <dbReference type="Rhea" id="RHEA:11628"/>
        <dbReference type="ChEBI" id="CHEBI:15378"/>
        <dbReference type="ChEBI" id="CHEBI:16526"/>
        <dbReference type="ChEBI" id="CHEBI:17478"/>
        <dbReference type="ChEBI" id="CHEBI:35179"/>
        <dbReference type="EC" id="4.1.1.1"/>
    </reaction>
</comment>
<evidence type="ECO:0000256" key="3">
    <source>
        <dbReference type="ARBA" id="ARBA00007812"/>
    </source>
</evidence>
<dbReference type="STRING" id="692275.M3C9H8"/>
<keyword evidence="6 11" id="KW-0479">Metal-binding</keyword>
<feature type="domain" description="Thiamine pyrophosphate enzyme TPP-binding" evidence="14">
    <location>
        <begin position="398"/>
        <end position="545"/>
    </location>
</feature>
<evidence type="ECO:0000256" key="5">
    <source>
        <dbReference type="ARBA" id="ARBA00014422"/>
    </source>
</evidence>
<reference evidence="16 17" key="1">
    <citation type="journal article" date="2012" name="PLoS Pathog.">
        <title>Diverse lifestyles and strategies of plant pathogenesis encoded in the genomes of eighteen Dothideomycetes fungi.</title>
        <authorList>
            <person name="Ohm R.A."/>
            <person name="Feau N."/>
            <person name="Henrissat B."/>
            <person name="Schoch C.L."/>
            <person name="Horwitz B.A."/>
            <person name="Barry K.W."/>
            <person name="Condon B.J."/>
            <person name="Copeland A.C."/>
            <person name="Dhillon B."/>
            <person name="Glaser F."/>
            <person name="Hesse C.N."/>
            <person name="Kosti I."/>
            <person name="LaButti K."/>
            <person name="Lindquist E.A."/>
            <person name="Lucas S."/>
            <person name="Salamov A.A."/>
            <person name="Bradshaw R.E."/>
            <person name="Ciuffetti L."/>
            <person name="Hamelin R.C."/>
            <person name="Kema G.H.J."/>
            <person name="Lawrence C."/>
            <person name="Scott J.A."/>
            <person name="Spatafora J.W."/>
            <person name="Turgeon B.G."/>
            <person name="de Wit P.J.G.M."/>
            <person name="Zhong S."/>
            <person name="Goodwin S.B."/>
            <person name="Grigoriev I.V."/>
        </authorList>
    </citation>
    <scope>NUCLEOTIDE SEQUENCE [LARGE SCALE GENOMIC DNA]</scope>
    <source>
        <strain evidence="16 17">SO2202</strain>
    </source>
</reference>
<evidence type="ECO:0000313" key="16">
    <source>
        <dbReference type="EMBL" id="EMF08470.1"/>
    </source>
</evidence>
<dbReference type="InterPro" id="IPR011766">
    <property type="entry name" value="TPP_enzyme_TPP-bd"/>
</dbReference>
<evidence type="ECO:0000256" key="6">
    <source>
        <dbReference type="ARBA" id="ARBA00022723"/>
    </source>
</evidence>
<dbReference type="PIRSF" id="PIRSF036565">
    <property type="entry name" value="Pyruvt_ip_decrb"/>
    <property type="match status" value="1"/>
</dbReference>
<dbReference type="InterPro" id="IPR012001">
    <property type="entry name" value="Thiamin_PyroP_enz_TPP-bd_dom"/>
</dbReference>
<feature type="binding site" evidence="11">
    <location>
        <position position="454"/>
    </location>
    <ligand>
        <name>Mg(2+)</name>
        <dbReference type="ChEBI" id="CHEBI:18420"/>
    </ligand>
</feature>
<dbReference type="OrthoDB" id="205993at2759"/>
<feature type="domain" description="Thiamine pyrophosphate enzyme central" evidence="13">
    <location>
        <begin position="205"/>
        <end position="313"/>
    </location>
</feature>
<dbReference type="InterPro" id="IPR012110">
    <property type="entry name" value="PDC/IPDC-like"/>
</dbReference>
<name>M3C9H8_SPHMS</name>
<dbReference type="InterPro" id="IPR047214">
    <property type="entry name" value="TPP_PDC_IPDC"/>
</dbReference>
<evidence type="ECO:0000256" key="1">
    <source>
        <dbReference type="ARBA" id="ARBA00001041"/>
    </source>
</evidence>
<dbReference type="FunFam" id="3.40.50.970:FF:000024">
    <property type="entry name" value="Pyruvate decarboxylase isozyme"/>
    <property type="match status" value="1"/>
</dbReference>
<sequence>MPSEIKLAEYLFTRLKQLGVGTIHGVPGDYNLELLDYVEPQGLHWTGSCNELNGGYAADGYAKIKGIGALITTFGVGELSAINAIAGAYAELAPVIHIVGTPTRHQHESRSLIHHTLNDGEYGHFAAMYKHVTVAQADLSDPRTATALLDAALAQCLLHSRPIYLQIPVDMVAVPVSSATLETPIEILRATSSANEAPAISLLKDRMSKAEKPAIYVDGESLAYGILEELHRLIEATGWPTWTSNFGKGCVDETLPNVRGVYKGQWAPQEYQDYIKTADLVLCFGPHFSGTNSYFSTGIPPTKTTIFFKSSSVTSEDKIFRDLPAKQFLSLLLNEVDVTKLHKVPAEHTAQTTKSALESSDTEKLDQRNLYALTQNYLRTGDIIMGETGTAGYGIRDFRLPKHVRFFNPATWLSIGYMLPACQGAALAQRELDQAGKWPRHEERLPRAVLLIGDGSFQMTVQELSTIIREKLNVTIILLNNDGYTIERCIHGKDQGYNDVARWRYLEAPSFFGVAEKSNEATGEYVSHTAVAKTVGELRQALDRADERTVAGLNLIEVILDREDAMSPLSDLIAKQK</sequence>
<dbReference type="GO" id="GO:0000287">
    <property type="term" value="F:magnesium ion binding"/>
    <property type="evidence" value="ECO:0007669"/>
    <property type="project" value="InterPro"/>
</dbReference>
<dbReference type="Gene3D" id="3.40.50.970">
    <property type="match status" value="2"/>
</dbReference>
<comment type="cofactor">
    <cofactor evidence="2">
        <name>thiamine diphosphate</name>
        <dbReference type="ChEBI" id="CHEBI:58937"/>
    </cofactor>
</comment>
<dbReference type="Proteomes" id="UP000016931">
    <property type="component" value="Unassembled WGS sequence"/>
</dbReference>
<dbReference type="InterPro" id="IPR047213">
    <property type="entry name" value="TPP_PYR_PDC_IPDC-like"/>
</dbReference>
<evidence type="ECO:0000256" key="8">
    <source>
        <dbReference type="ARBA" id="ARBA00022842"/>
    </source>
</evidence>
<keyword evidence="9 12" id="KW-0786">Thiamine pyrophosphate</keyword>
<feature type="binding site" evidence="11">
    <location>
        <position position="481"/>
    </location>
    <ligand>
        <name>Mg(2+)</name>
        <dbReference type="ChEBI" id="CHEBI:18420"/>
    </ligand>
</feature>
<evidence type="ECO:0000256" key="12">
    <source>
        <dbReference type="RuleBase" id="RU362132"/>
    </source>
</evidence>
<evidence type="ECO:0000256" key="11">
    <source>
        <dbReference type="PIRSR" id="PIRSR036565-2"/>
    </source>
</evidence>
<dbReference type="Gene3D" id="3.40.50.1220">
    <property type="entry name" value="TPP-binding domain"/>
    <property type="match status" value="1"/>
</dbReference>
<dbReference type="EMBL" id="KB456271">
    <property type="protein sequence ID" value="EMF08470.1"/>
    <property type="molecule type" value="Genomic_DNA"/>
</dbReference>
<evidence type="ECO:0000259" key="14">
    <source>
        <dbReference type="Pfam" id="PF02775"/>
    </source>
</evidence>
<dbReference type="GO" id="GO:0005829">
    <property type="term" value="C:cytosol"/>
    <property type="evidence" value="ECO:0007669"/>
    <property type="project" value="TreeGrafter"/>
</dbReference>
<evidence type="ECO:0000256" key="10">
    <source>
        <dbReference type="ARBA" id="ARBA00023239"/>
    </source>
</evidence>
<dbReference type="PANTHER" id="PTHR43452">
    <property type="entry name" value="PYRUVATE DECARBOXYLASE"/>
    <property type="match status" value="1"/>
</dbReference>
<proteinExistence type="inferred from homology"/>
<evidence type="ECO:0000256" key="7">
    <source>
        <dbReference type="ARBA" id="ARBA00022793"/>
    </source>
</evidence>
<dbReference type="GO" id="GO:0004737">
    <property type="term" value="F:pyruvate decarboxylase activity"/>
    <property type="evidence" value="ECO:0007669"/>
    <property type="project" value="UniProtKB-EC"/>
</dbReference>
<dbReference type="InterPro" id="IPR012000">
    <property type="entry name" value="Thiamin_PyroP_enz_cen_dom"/>
</dbReference>
<comment type="cofactor">
    <cofactor evidence="11">
        <name>Mg(2+)</name>
        <dbReference type="ChEBI" id="CHEBI:18420"/>
    </cofactor>
    <text evidence="11">Binds 1 Mg(2+) per subunit.</text>
</comment>
<gene>
    <name evidence="16" type="ORF">SEPMUDRAFT_94146</name>
</gene>
<dbReference type="EC" id="4.1.1.1" evidence="4"/>
<dbReference type="Pfam" id="PF02776">
    <property type="entry name" value="TPP_enzyme_N"/>
    <property type="match status" value="1"/>
</dbReference>
<keyword evidence="17" id="KW-1185">Reference proteome</keyword>
<keyword evidence="16" id="KW-0670">Pyruvate</keyword>
<accession>M3C9H8</accession>
<feature type="binding site" evidence="11">
    <location>
        <position position="483"/>
    </location>
    <ligand>
        <name>Mg(2+)</name>
        <dbReference type="ChEBI" id="CHEBI:18420"/>
    </ligand>
</feature>
<dbReference type="GeneID" id="27907766"/>
<keyword evidence="7" id="KW-0210">Decarboxylase</keyword>
<dbReference type="AlphaFoldDB" id="M3C9H8"/>
<dbReference type="RefSeq" id="XP_016756591.1">
    <property type="nucleotide sequence ID" value="XM_016910629.1"/>
</dbReference>
<feature type="domain" description="Thiamine pyrophosphate enzyme N-terminal TPP-binding" evidence="15">
    <location>
        <begin position="6"/>
        <end position="110"/>
    </location>
</feature>
<dbReference type="GO" id="GO:0005634">
    <property type="term" value="C:nucleus"/>
    <property type="evidence" value="ECO:0007669"/>
    <property type="project" value="TreeGrafter"/>
</dbReference>
<dbReference type="GO" id="GO:0000949">
    <property type="term" value="P:aromatic amino acid family catabolic process to alcohol via Ehrlich pathway"/>
    <property type="evidence" value="ECO:0007669"/>
    <property type="project" value="TreeGrafter"/>
</dbReference>
<evidence type="ECO:0000256" key="2">
    <source>
        <dbReference type="ARBA" id="ARBA00001964"/>
    </source>
</evidence>
<evidence type="ECO:0000313" key="17">
    <source>
        <dbReference type="Proteomes" id="UP000016931"/>
    </source>
</evidence>
<dbReference type="eggNOG" id="KOG1184">
    <property type="taxonomic scope" value="Eukaryota"/>
</dbReference>
<dbReference type="SUPFAM" id="SSF52518">
    <property type="entry name" value="Thiamin diphosphate-binding fold (THDP-binding)"/>
    <property type="match status" value="2"/>
</dbReference>
<dbReference type="CDD" id="cd02005">
    <property type="entry name" value="TPP_PDC_IPDC"/>
    <property type="match status" value="1"/>
</dbReference>
<dbReference type="OMA" id="HGRKQGY"/>
<dbReference type="FunFam" id="3.40.50.970:FF:000019">
    <property type="entry name" value="Pyruvate decarboxylase isozyme"/>
    <property type="match status" value="1"/>
</dbReference>
<keyword evidence="8 11" id="KW-0460">Magnesium</keyword>
<organism evidence="16 17">
    <name type="scientific">Sphaerulina musiva (strain SO2202)</name>
    <name type="common">Poplar stem canker fungus</name>
    <name type="synonym">Septoria musiva</name>
    <dbReference type="NCBI Taxonomy" id="692275"/>
    <lineage>
        <taxon>Eukaryota</taxon>
        <taxon>Fungi</taxon>
        <taxon>Dikarya</taxon>
        <taxon>Ascomycota</taxon>
        <taxon>Pezizomycotina</taxon>
        <taxon>Dothideomycetes</taxon>
        <taxon>Dothideomycetidae</taxon>
        <taxon>Mycosphaerellales</taxon>
        <taxon>Mycosphaerellaceae</taxon>
        <taxon>Sphaerulina</taxon>
    </lineage>
</organism>
<evidence type="ECO:0000259" key="15">
    <source>
        <dbReference type="Pfam" id="PF02776"/>
    </source>
</evidence>
<evidence type="ECO:0000259" key="13">
    <source>
        <dbReference type="Pfam" id="PF00205"/>
    </source>
</evidence>
<dbReference type="InterPro" id="IPR029061">
    <property type="entry name" value="THDP-binding"/>
</dbReference>
<dbReference type="GO" id="GO:0030976">
    <property type="term" value="F:thiamine pyrophosphate binding"/>
    <property type="evidence" value="ECO:0007669"/>
    <property type="project" value="InterPro"/>
</dbReference>
<protein>
    <recommendedName>
        <fullName evidence="5">Pyruvate decarboxylase</fullName>
        <ecNumber evidence="4">4.1.1.1</ecNumber>
    </recommendedName>
</protein>
<dbReference type="InterPro" id="IPR029035">
    <property type="entry name" value="DHS-like_NAD/FAD-binding_dom"/>
</dbReference>
<keyword evidence="10" id="KW-0456">Lyase</keyword>
<dbReference type="CDD" id="cd07038">
    <property type="entry name" value="TPP_PYR_PDC_IPDC_like"/>
    <property type="match status" value="1"/>
</dbReference>
<dbReference type="PANTHER" id="PTHR43452:SF11">
    <property type="entry name" value="PYRUVATE DECARBOXYLASE"/>
    <property type="match status" value="1"/>
</dbReference>
<dbReference type="HOGENOM" id="CLU_013748_0_2_1"/>
<dbReference type="Pfam" id="PF00205">
    <property type="entry name" value="TPP_enzyme_M"/>
    <property type="match status" value="1"/>
</dbReference>
<dbReference type="SUPFAM" id="SSF52467">
    <property type="entry name" value="DHS-like NAD/FAD-binding domain"/>
    <property type="match status" value="1"/>
</dbReference>
<dbReference type="Pfam" id="PF02775">
    <property type="entry name" value="TPP_enzyme_C"/>
    <property type="match status" value="1"/>
</dbReference>